<dbReference type="SUPFAM" id="SSF55811">
    <property type="entry name" value="Nudix"/>
    <property type="match status" value="1"/>
</dbReference>
<dbReference type="Gene3D" id="3.90.79.10">
    <property type="entry name" value="Nucleoside Triphosphate Pyrophosphohydrolase"/>
    <property type="match status" value="1"/>
</dbReference>
<accession>A0A0W8IEF4</accession>
<dbReference type="EMBL" id="LQBL01000003">
    <property type="protein sequence ID" value="KUG58329.1"/>
    <property type="molecule type" value="Genomic_DNA"/>
</dbReference>
<keyword evidence="4" id="KW-1185">Reference proteome</keyword>
<dbReference type="InterPro" id="IPR013078">
    <property type="entry name" value="His_Pase_superF_clade-1"/>
</dbReference>
<evidence type="ECO:0000259" key="2">
    <source>
        <dbReference type="PROSITE" id="PS51462"/>
    </source>
</evidence>
<dbReference type="PROSITE" id="PS51462">
    <property type="entry name" value="NUDIX"/>
    <property type="match status" value="1"/>
</dbReference>
<dbReference type="PROSITE" id="PS00893">
    <property type="entry name" value="NUDIX_BOX"/>
    <property type="match status" value="1"/>
</dbReference>
<dbReference type="CDD" id="cd03673">
    <property type="entry name" value="NUDIX_Ap6A_hydrolase"/>
    <property type="match status" value="1"/>
</dbReference>
<protein>
    <recommendedName>
        <fullName evidence="2">Nudix hydrolase domain-containing protein</fullName>
    </recommendedName>
</protein>
<proteinExistence type="predicted"/>
<sequence>MSSAGPPVVRAGGVLPVRVRKGGLQVALVHRPRYDDWSWPKGKLERGEDYPVAAVRETWEETGLQVRLGAPLPVSRYRLAGGSDKVVHYWVGEVVGGRGSLEHEVDEVRWLSPTLAGRRLSYDRDREQLAAVVDLHEAGRLPTWTFLVVRHALAVPRGDWSGPDPLRPLTGPGRRRSAHRLADLLTAYRPERLLSSPSVRCTDTLAPFARSAKLDVTTKKGLSEEGFESDPGTLRKHLGRVLEKGVSTALCTHGPLLPDLVGVLLERTAPGMERSEVRVLRRLTQVTMDKGEVLACTMTGSGAGARVLSATRYRPR</sequence>
<dbReference type="InterPro" id="IPR020084">
    <property type="entry name" value="NUDIX_hydrolase_CS"/>
</dbReference>
<dbReference type="InterPro" id="IPR000086">
    <property type="entry name" value="NUDIX_hydrolase_dom"/>
</dbReference>
<organism evidence="3 4">
    <name type="scientific">Serinicoccus chungangensis</name>
    <dbReference type="NCBI Taxonomy" id="767452"/>
    <lineage>
        <taxon>Bacteria</taxon>
        <taxon>Bacillati</taxon>
        <taxon>Actinomycetota</taxon>
        <taxon>Actinomycetes</taxon>
        <taxon>Micrococcales</taxon>
        <taxon>Ornithinimicrobiaceae</taxon>
        <taxon>Serinicoccus</taxon>
    </lineage>
</organism>
<dbReference type="SUPFAM" id="SSF53254">
    <property type="entry name" value="Phosphoglycerate mutase-like"/>
    <property type="match status" value="1"/>
</dbReference>
<dbReference type="RefSeq" id="WP_058890006.1">
    <property type="nucleotide sequence ID" value="NZ_LQBL01000003.1"/>
</dbReference>
<dbReference type="InterPro" id="IPR015797">
    <property type="entry name" value="NUDIX_hydrolase-like_dom_sf"/>
</dbReference>
<dbReference type="Pfam" id="PF00293">
    <property type="entry name" value="NUDIX"/>
    <property type="match status" value="1"/>
</dbReference>
<dbReference type="InterPro" id="IPR029033">
    <property type="entry name" value="His_PPase_superfam"/>
</dbReference>
<name>A0A0W8IEF4_9MICO</name>
<keyword evidence="1" id="KW-0378">Hydrolase</keyword>
<dbReference type="Pfam" id="PF00300">
    <property type="entry name" value="His_Phos_1"/>
    <property type="match status" value="1"/>
</dbReference>
<dbReference type="Proteomes" id="UP000054837">
    <property type="component" value="Unassembled WGS sequence"/>
</dbReference>
<reference evidence="3 4" key="1">
    <citation type="submission" date="2015-12" db="EMBL/GenBank/DDBJ databases">
        <title>Serinicoccus chungangenesis strain CD08_5 genome sequencing and assembly.</title>
        <authorList>
            <person name="Chander A.M."/>
            <person name="Kaur G."/>
            <person name="Nair G.R."/>
            <person name="Dhawan D.K."/>
            <person name="Kochhar R.K."/>
            <person name="Mayilraj S."/>
            <person name="Bhadada S.K."/>
        </authorList>
    </citation>
    <scope>NUCLEOTIDE SEQUENCE [LARGE SCALE GENOMIC DNA]</scope>
    <source>
        <strain evidence="3 4">CD08_5</strain>
    </source>
</reference>
<gene>
    <name evidence="3" type="ORF">AVL62_10420</name>
</gene>
<dbReference type="AlphaFoldDB" id="A0A0W8IEF4"/>
<evidence type="ECO:0000256" key="1">
    <source>
        <dbReference type="ARBA" id="ARBA00022801"/>
    </source>
</evidence>
<dbReference type="PANTHER" id="PTHR43222">
    <property type="entry name" value="NUDIX HYDROLASE 23"/>
    <property type="match status" value="1"/>
</dbReference>
<dbReference type="GO" id="GO:0016787">
    <property type="term" value="F:hydrolase activity"/>
    <property type="evidence" value="ECO:0007669"/>
    <property type="project" value="UniProtKB-KW"/>
</dbReference>
<evidence type="ECO:0000313" key="3">
    <source>
        <dbReference type="EMBL" id="KUG58329.1"/>
    </source>
</evidence>
<dbReference type="PANTHER" id="PTHR43222:SF9">
    <property type="entry name" value="8-OXO-(D)GTP PHOSPHATASE"/>
    <property type="match status" value="1"/>
</dbReference>
<dbReference type="SMART" id="SM00855">
    <property type="entry name" value="PGAM"/>
    <property type="match status" value="1"/>
</dbReference>
<dbReference type="OrthoDB" id="4287477at2"/>
<evidence type="ECO:0000313" key="4">
    <source>
        <dbReference type="Proteomes" id="UP000054837"/>
    </source>
</evidence>
<feature type="domain" description="Nudix hydrolase" evidence="2">
    <location>
        <begin position="7"/>
        <end position="133"/>
    </location>
</feature>
<comment type="caution">
    <text evidence="3">The sequence shown here is derived from an EMBL/GenBank/DDBJ whole genome shotgun (WGS) entry which is preliminary data.</text>
</comment>
<dbReference type="Gene3D" id="3.40.50.1240">
    <property type="entry name" value="Phosphoglycerate mutase-like"/>
    <property type="match status" value="1"/>
</dbReference>
<dbReference type="STRING" id="767452.AVL62_10420"/>
<dbReference type="CDD" id="cd07067">
    <property type="entry name" value="HP_PGM_like"/>
    <property type="match status" value="1"/>
</dbReference>